<protein>
    <submittedName>
        <fullName evidence="2">Uncharacterized protein</fullName>
    </submittedName>
</protein>
<dbReference type="Gene3D" id="3.40.50.1110">
    <property type="entry name" value="SGNH hydrolase"/>
    <property type="match status" value="1"/>
</dbReference>
<dbReference type="EMBL" id="MU032350">
    <property type="protein sequence ID" value="KAF3762181.1"/>
    <property type="molecule type" value="Genomic_DNA"/>
</dbReference>
<dbReference type="GO" id="GO:0016788">
    <property type="term" value="F:hydrolase activity, acting on ester bonds"/>
    <property type="evidence" value="ECO:0007669"/>
    <property type="project" value="InterPro"/>
</dbReference>
<keyword evidence="3" id="KW-1185">Reference proteome</keyword>
<comment type="caution">
    <text evidence="2">The sequence shown here is derived from an EMBL/GenBank/DDBJ whole genome shotgun (WGS) entry which is preliminary data.</text>
</comment>
<dbReference type="InterPro" id="IPR036514">
    <property type="entry name" value="SGNH_hydro_sf"/>
</dbReference>
<proteinExistence type="predicted"/>
<dbReference type="Proteomes" id="UP000803844">
    <property type="component" value="Unassembled WGS sequence"/>
</dbReference>
<sequence>MLARHHSLFSILASAATGALAKPFHTGRSTDSGSTFSSIVVFGDSFSDNGNGSYRISNGTWPLVPPYYQGHFSNGPVWPQYLASNLSIPLYDYATGGATTSNSLIQGYTGPESTIPVPAVTDQLSSFLSGVSPQGTSLNASSSSSSSSSSPGGDFTTPLFVVWAGANDIFFNPNISAAQSYLEIAAATASLLAAYPAGHVLTVASPDLSRLPYGFYADELTRSQLTSFTDLLAALLADGARLSAGVDHVDLRALFASFEYYGQPQSYGFAPLEGAPGANGTYTQCDHVQDMVYWDEYQKQGDSSKLKCTK</sequence>
<organism evidence="2 3">
    <name type="scientific">Cryphonectria parasitica (strain ATCC 38755 / EP155)</name>
    <dbReference type="NCBI Taxonomy" id="660469"/>
    <lineage>
        <taxon>Eukaryota</taxon>
        <taxon>Fungi</taxon>
        <taxon>Dikarya</taxon>
        <taxon>Ascomycota</taxon>
        <taxon>Pezizomycotina</taxon>
        <taxon>Sordariomycetes</taxon>
        <taxon>Sordariomycetidae</taxon>
        <taxon>Diaporthales</taxon>
        <taxon>Cryphonectriaceae</taxon>
        <taxon>Cryphonectria-Endothia species complex</taxon>
        <taxon>Cryphonectria</taxon>
    </lineage>
</organism>
<feature type="chain" id="PRO_5040210507" evidence="1">
    <location>
        <begin position="22"/>
        <end position="310"/>
    </location>
</feature>
<gene>
    <name evidence="2" type="ORF">M406DRAFT_332568</name>
</gene>
<dbReference type="InterPro" id="IPR001087">
    <property type="entry name" value="GDSL"/>
</dbReference>
<evidence type="ECO:0000313" key="3">
    <source>
        <dbReference type="Proteomes" id="UP000803844"/>
    </source>
</evidence>
<dbReference type="RefSeq" id="XP_040773160.1">
    <property type="nucleotide sequence ID" value="XM_040920759.1"/>
</dbReference>
<dbReference type="OrthoDB" id="1600564at2759"/>
<dbReference type="SUPFAM" id="SSF52266">
    <property type="entry name" value="SGNH hydrolase"/>
    <property type="match status" value="1"/>
</dbReference>
<dbReference type="AlphaFoldDB" id="A0A9P4XWG9"/>
<evidence type="ECO:0000313" key="2">
    <source>
        <dbReference type="EMBL" id="KAF3762181.1"/>
    </source>
</evidence>
<name>A0A9P4XWG9_CRYP1</name>
<evidence type="ECO:0000256" key="1">
    <source>
        <dbReference type="SAM" id="SignalP"/>
    </source>
</evidence>
<accession>A0A9P4XWG9</accession>
<reference evidence="2" key="1">
    <citation type="journal article" date="2020" name="Phytopathology">
        <title>Genome sequence of the chestnut blight fungus Cryphonectria parasitica EP155: A fundamental resource for an archetypical invasive plant pathogen.</title>
        <authorList>
            <person name="Crouch J.A."/>
            <person name="Dawe A."/>
            <person name="Aerts A."/>
            <person name="Barry K."/>
            <person name="Churchill A.C.L."/>
            <person name="Grimwood J."/>
            <person name="Hillman B."/>
            <person name="Milgroom M.G."/>
            <person name="Pangilinan J."/>
            <person name="Smith M."/>
            <person name="Salamov A."/>
            <person name="Schmutz J."/>
            <person name="Yadav J."/>
            <person name="Grigoriev I.V."/>
            <person name="Nuss D."/>
        </authorList>
    </citation>
    <scope>NUCLEOTIDE SEQUENCE</scope>
    <source>
        <strain evidence="2">EP155</strain>
    </source>
</reference>
<dbReference type="Pfam" id="PF00657">
    <property type="entry name" value="Lipase_GDSL"/>
    <property type="match status" value="1"/>
</dbReference>
<dbReference type="GeneID" id="63837888"/>
<feature type="signal peptide" evidence="1">
    <location>
        <begin position="1"/>
        <end position="21"/>
    </location>
</feature>
<keyword evidence="1" id="KW-0732">Signal</keyword>